<organism evidence="9 10">
    <name type="scientific">Discostella pseudostelligera</name>
    <dbReference type="NCBI Taxonomy" id="259834"/>
    <lineage>
        <taxon>Eukaryota</taxon>
        <taxon>Sar</taxon>
        <taxon>Stramenopiles</taxon>
        <taxon>Ochrophyta</taxon>
        <taxon>Bacillariophyta</taxon>
        <taxon>Coscinodiscophyceae</taxon>
        <taxon>Thalassiosirophycidae</taxon>
        <taxon>Stephanodiscales</taxon>
        <taxon>Stephanodiscaceae</taxon>
        <taxon>Discostella</taxon>
    </lineage>
</organism>
<keyword evidence="7" id="KW-0676">Redox-active center</keyword>
<evidence type="ECO:0000256" key="7">
    <source>
        <dbReference type="ARBA" id="ARBA00023284"/>
    </source>
</evidence>
<dbReference type="GO" id="GO:0003756">
    <property type="term" value="F:protein disulfide isomerase activity"/>
    <property type="evidence" value="ECO:0007669"/>
    <property type="project" value="UniProtKB-EC"/>
</dbReference>
<reference evidence="9 10" key="1">
    <citation type="submission" date="2024-10" db="EMBL/GenBank/DDBJ databases">
        <title>Updated reference genomes for cyclostephanoid diatoms.</title>
        <authorList>
            <person name="Roberts W.R."/>
            <person name="Alverson A.J."/>
        </authorList>
    </citation>
    <scope>NUCLEOTIDE SEQUENCE [LARGE SCALE GENOMIC DNA]</scope>
    <source>
        <strain evidence="9 10">AJA232-27</strain>
    </source>
</reference>
<feature type="signal peptide" evidence="8">
    <location>
        <begin position="1"/>
        <end position="15"/>
    </location>
</feature>
<dbReference type="PANTHER" id="PTHR18929">
    <property type="entry name" value="PROTEIN DISULFIDE ISOMERASE"/>
    <property type="match status" value="1"/>
</dbReference>
<dbReference type="SUPFAM" id="SSF52833">
    <property type="entry name" value="Thioredoxin-like"/>
    <property type="match status" value="1"/>
</dbReference>
<dbReference type="AlphaFoldDB" id="A0ABD3MIM5"/>
<evidence type="ECO:0000256" key="8">
    <source>
        <dbReference type="SAM" id="SignalP"/>
    </source>
</evidence>
<dbReference type="Proteomes" id="UP001530293">
    <property type="component" value="Unassembled WGS sequence"/>
</dbReference>
<accession>A0ABD3MIM5</accession>
<gene>
    <name evidence="9" type="ORF">ACHAWU_005930</name>
</gene>
<dbReference type="Gene3D" id="3.40.30.10">
    <property type="entry name" value="Glutaredoxin"/>
    <property type="match status" value="1"/>
</dbReference>
<comment type="subcellular location">
    <subcellularLocation>
        <location evidence="2">Endoplasmic reticulum lumen</location>
    </subcellularLocation>
</comment>
<name>A0ABD3MIM5_9STRA</name>
<protein>
    <recommendedName>
        <fullName evidence="4">protein disulfide-isomerase</fullName>
        <ecNumber evidence="4">5.3.4.1</ecNumber>
    </recommendedName>
</protein>
<feature type="chain" id="PRO_5044829198" description="protein disulfide-isomerase" evidence="8">
    <location>
        <begin position="16"/>
        <end position="980"/>
    </location>
</feature>
<dbReference type="EMBL" id="JALLBG020000186">
    <property type="protein sequence ID" value="KAL3760395.1"/>
    <property type="molecule type" value="Genomic_DNA"/>
</dbReference>
<keyword evidence="8" id="KW-0732">Signal</keyword>
<evidence type="ECO:0000256" key="5">
    <source>
        <dbReference type="ARBA" id="ARBA00022824"/>
    </source>
</evidence>
<evidence type="ECO:0000256" key="1">
    <source>
        <dbReference type="ARBA" id="ARBA00001182"/>
    </source>
</evidence>
<evidence type="ECO:0000256" key="3">
    <source>
        <dbReference type="ARBA" id="ARBA00006347"/>
    </source>
</evidence>
<comment type="catalytic activity">
    <reaction evidence="1">
        <text>Catalyzes the rearrangement of -S-S- bonds in proteins.</text>
        <dbReference type="EC" id="5.3.4.1"/>
    </reaction>
</comment>
<dbReference type="GO" id="GO:0005788">
    <property type="term" value="C:endoplasmic reticulum lumen"/>
    <property type="evidence" value="ECO:0007669"/>
    <property type="project" value="UniProtKB-SubCell"/>
</dbReference>
<dbReference type="InterPro" id="IPR036249">
    <property type="entry name" value="Thioredoxin-like_sf"/>
</dbReference>
<keyword evidence="5" id="KW-0256">Endoplasmic reticulum</keyword>
<dbReference type="EC" id="5.3.4.1" evidence="4"/>
<comment type="caution">
    <text evidence="9">The sequence shown here is derived from an EMBL/GenBank/DDBJ whole genome shotgun (WGS) entry which is preliminary data.</text>
</comment>
<evidence type="ECO:0000313" key="9">
    <source>
        <dbReference type="EMBL" id="KAL3760395.1"/>
    </source>
</evidence>
<evidence type="ECO:0000313" key="10">
    <source>
        <dbReference type="Proteomes" id="UP001530293"/>
    </source>
</evidence>
<evidence type="ECO:0000256" key="2">
    <source>
        <dbReference type="ARBA" id="ARBA00004319"/>
    </source>
</evidence>
<proteinExistence type="inferred from homology"/>
<keyword evidence="10" id="KW-1185">Reference proteome</keyword>
<keyword evidence="6" id="KW-0413">Isomerase</keyword>
<sequence>MTTMTLSLLVPQAAAWFAIRGAISSAPILPIWIFYSWVVPTACGTTSTSDGDDHEILSTAGDDVEGATAAAAATGQDDNVVDWESTMADASSSSIENDELLILDDEDNFVAYESEDDEDEDDEEEYNPNGLQIWPNAESLLHALDGGRLVLVILLAPWCNKGATILHELATSAAQLLDDFSFFQLTSTNKPLIGIMDSSTIDDEFIEIFGNVTYYPAMKFILTFPDETQDDDGVEINGDDDVIDEGSTDHSHLQIWDYIGPKETAKHLFDSVVMYWYRFVVTYLFLGHVISSIDDADEESNATNPPIFTFASQHDMTSFLQSHGNRLLRPSQARKKHTSKLESEVFHFYMGMEEGGEVGGIFHPFEILDEGSAALRTPCHGHDKIDDATPEQCDEISESTQEIDPYTLIVQCRSTIDFQTIDIGSISVEELMQMNKQRKAMKDFEELAVEMAHRPDVAFLALDATAHDESSANFSGEVCGELFGEVGDSLVGAVAFVKIRRFVDYSVDLEQHCQDEKHICNVWDQVHWRVIHRIKTDWDEMNHRSPLAVLFPAESNESIPDQSQQLHGKYSVKNPLTPVEYVGNSLVASTIVHTTPTVIWFDKERMSQLAFPWYRKVHAVLFVDMGLAYKDQGSNNMHRPPWPASLDNSTEAGLLLLNQQRAIRVFYDAALQHRMDRPSADVVFLIVPSSEVRIMTAFGIDIWTPLDEELFGLRHGDEGNVMAEKSGSSPADSGYCSNPDKSKNRSILPVMMITDSSGRNGMQSSRYYLCSDEIAKNTITNKGGAIWNFINSFFDGTIGKPFVRSRKVSTSSQTAQDLQSSNKPNVTVLTGNTFESLVMDRDDEHTMLLLQSNSCGHCKRFSIFWNELSSLVQSMNWSSVISVMKIDVSTNDVPHDRVNAWDLPSVYYFPAHEKDQPIELATPSRPDRDPQQSYDEGLTWVSCGYDIVKWMIDQGKLDLEELMRLDGSTAMPNRRNISHY</sequence>
<dbReference type="PANTHER" id="PTHR18929:SF132">
    <property type="entry name" value="PROTEIN DISULFIDE-ISOMERASE A3"/>
    <property type="match status" value="1"/>
</dbReference>
<evidence type="ECO:0000256" key="6">
    <source>
        <dbReference type="ARBA" id="ARBA00023235"/>
    </source>
</evidence>
<comment type="similarity">
    <text evidence="3">Belongs to the protein disulfide isomerase family.</text>
</comment>
<evidence type="ECO:0000256" key="4">
    <source>
        <dbReference type="ARBA" id="ARBA00012723"/>
    </source>
</evidence>